<organism evidence="3">
    <name type="scientific">Thelazia callipaeda</name>
    <name type="common">Oriental eyeworm</name>
    <name type="synonym">Parasitic nematode</name>
    <dbReference type="NCBI Taxonomy" id="103827"/>
    <lineage>
        <taxon>Eukaryota</taxon>
        <taxon>Metazoa</taxon>
        <taxon>Ecdysozoa</taxon>
        <taxon>Nematoda</taxon>
        <taxon>Chromadorea</taxon>
        <taxon>Rhabditida</taxon>
        <taxon>Spirurina</taxon>
        <taxon>Spiruromorpha</taxon>
        <taxon>Thelazioidea</taxon>
        <taxon>Thelaziidae</taxon>
        <taxon>Thelazia</taxon>
    </lineage>
</organism>
<gene>
    <name evidence="1" type="ORF">TCLT_LOCUS3184</name>
</gene>
<accession>A0A0N5CSI2</accession>
<protein>
    <submittedName>
        <fullName evidence="3">RNA-directed DNA polymerase</fullName>
    </submittedName>
</protein>
<dbReference type="OrthoDB" id="5799464at2759"/>
<keyword evidence="2" id="KW-1185">Reference proteome</keyword>
<dbReference type="OMA" id="ISIHEKW"/>
<dbReference type="WBParaSite" id="TCLT_0000318401-mRNA-1">
    <property type="protein sequence ID" value="TCLT_0000318401-mRNA-1"/>
    <property type="gene ID" value="TCLT_0000318401"/>
</dbReference>
<name>A0A0N5CSI2_THECL</name>
<reference evidence="3" key="1">
    <citation type="submission" date="2017-02" db="UniProtKB">
        <authorList>
            <consortium name="WormBaseParasite"/>
        </authorList>
    </citation>
    <scope>IDENTIFICATION</scope>
</reference>
<evidence type="ECO:0000313" key="2">
    <source>
        <dbReference type="Proteomes" id="UP000276776"/>
    </source>
</evidence>
<dbReference type="Proteomes" id="UP000276776">
    <property type="component" value="Unassembled WGS sequence"/>
</dbReference>
<dbReference type="AlphaFoldDB" id="A0A0N5CSI2"/>
<reference evidence="1 2" key="2">
    <citation type="submission" date="2018-11" db="EMBL/GenBank/DDBJ databases">
        <authorList>
            <consortium name="Pathogen Informatics"/>
        </authorList>
    </citation>
    <scope>NUCLEOTIDE SEQUENCE [LARGE SCALE GENOMIC DNA]</scope>
</reference>
<evidence type="ECO:0000313" key="3">
    <source>
        <dbReference type="WBParaSite" id="TCLT_0000318401-mRNA-1"/>
    </source>
</evidence>
<sequence>MPLVVSASSIRKSEIPWESQKSQGLSSFPSAPPLEFQSILPVETFAQLTAIHQNQSLTIPQKIAKIDAVMNELPRDILQRLPLPPIYRTLPKNIQALIKNIQLAENISIHEKWRKIKNIIQSLPEDQRRMFPQELFDFPPVL</sequence>
<proteinExistence type="predicted"/>
<evidence type="ECO:0000313" key="1">
    <source>
        <dbReference type="EMBL" id="VDM99530.1"/>
    </source>
</evidence>
<dbReference type="EMBL" id="UYYF01001101">
    <property type="protein sequence ID" value="VDM99530.1"/>
    <property type="molecule type" value="Genomic_DNA"/>
</dbReference>